<evidence type="ECO:0000313" key="2">
    <source>
        <dbReference type="EMBL" id="RPA77661.1"/>
    </source>
</evidence>
<keyword evidence="3" id="KW-1185">Reference proteome</keyword>
<evidence type="ECO:0000313" key="3">
    <source>
        <dbReference type="Proteomes" id="UP000275078"/>
    </source>
</evidence>
<dbReference type="Proteomes" id="UP000275078">
    <property type="component" value="Unassembled WGS sequence"/>
</dbReference>
<feature type="region of interest" description="Disordered" evidence="1">
    <location>
        <begin position="1"/>
        <end position="40"/>
    </location>
</feature>
<evidence type="ECO:0000256" key="1">
    <source>
        <dbReference type="SAM" id="MobiDB-lite"/>
    </source>
</evidence>
<reference evidence="2 3" key="1">
    <citation type="journal article" date="2018" name="Nat. Ecol. Evol.">
        <title>Pezizomycetes genomes reveal the molecular basis of ectomycorrhizal truffle lifestyle.</title>
        <authorList>
            <person name="Murat C."/>
            <person name="Payen T."/>
            <person name="Noel B."/>
            <person name="Kuo A."/>
            <person name="Morin E."/>
            <person name="Chen J."/>
            <person name="Kohler A."/>
            <person name="Krizsan K."/>
            <person name="Balestrini R."/>
            <person name="Da Silva C."/>
            <person name="Montanini B."/>
            <person name="Hainaut M."/>
            <person name="Levati E."/>
            <person name="Barry K.W."/>
            <person name="Belfiori B."/>
            <person name="Cichocki N."/>
            <person name="Clum A."/>
            <person name="Dockter R.B."/>
            <person name="Fauchery L."/>
            <person name="Guy J."/>
            <person name="Iotti M."/>
            <person name="Le Tacon F."/>
            <person name="Lindquist E.A."/>
            <person name="Lipzen A."/>
            <person name="Malagnac F."/>
            <person name="Mello A."/>
            <person name="Molinier V."/>
            <person name="Miyauchi S."/>
            <person name="Poulain J."/>
            <person name="Riccioni C."/>
            <person name="Rubini A."/>
            <person name="Sitrit Y."/>
            <person name="Splivallo R."/>
            <person name="Traeger S."/>
            <person name="Wang M."/>
            <person name="Zifcakova L."/>
            <person name="Wipf D."/>
            <person name="Zambonelli A."/>
            <person name="Paolocci F."/>
            <person name="Nowrousian M."/>
            <person name="Ottonello S."/>
            <person name="Baldrian P."/>
            <person name="Spatafora J.W."/>
            <person name="Henrissat B."/>
            <person name="Nagy L.G."/>
            <person name="Aury J.M."/>
            <person name="Wincker P."/>
            <person name="Grigoriev I.V."/>
            <person name="Bonfante P."/>
            <person name="Martin F.M."/>
        </authorList>
    </citation>
    <scope>NUCLEOTIDE SEQUENCE [LARGE SCALE GENOMIC DNA]</scope>
    <source>
        <strain evidence="2 3">RN42</strain>
    </source>
</reference>
<dbReference type="EMBL" id="ML119722">
    <property type="protein sequence ID" value="RPA77661.1"/>
    <property type="molecule type" value="Genomic_DNA"/>
</dbReference>
<protein>
    <submittedName>
        <fullName evidence="2">Uncharacterized protein</fullName>
    </submittedName>
</protein>
<feature type="compositionally biased region" description="Basic and acidic residues" evidence="1">
    <location>
        <begin position="134"/>
        <end position="147"/>
    </location>
</feature>
<proteinExistence type="predicted"/>
<feature type="region of interest" description="Disordered" evidence="1">
    <location>
        <begin position="197"/>
        <end position="238"/>
    </location>
</feature>
<dbReference type="AlphaFoldDB" id="A0A3N4I0E1"/>
<sequence length="707" mass="79385">MGKALSSSSESSSAFTSSPLESRPPFPVRHRNHVQGSQATGRRLNLFRMASSYPLISFANRKRPPSAYFPFDEALSDKRVPVGFFRRANMSGLGVVTQAEAMFEERRKVESGLMDVLALRYSLKENPKNPALSERNEEDKREVKKGYPPEQIQQKHVTVSSPSLPTPPLLHTNLQTKNNSHLGSECVSNDVVEDETEHEWPHCNHNGVGDTTPPDPKQGELGTIDKDGVPSGSEPSDVTRFWHRQGGGGTSQRELFDEIVGRHSGVANLLDKVGCWGLKAGLWVWLVGWSSREHSDWNRVLVTKGVVKGEVAWRKVGDFFWGVGQYIGGPRVHTRPSRFTFRFGICLTLGRGVACFLFGTNAGVSGRLSMLDSRSSLVDAAASDCGVILGRRRQRRRKATLGGCHHKLWSSQLEYDILFFRSRSYFPFTGTSPENTTKLQNTDPPSSRPIVATEEEKQWTHRHKLTIRHSPPKQIQNSWPHGLIVNIMIGSFAQQTSTVKHNCRGGRQYRLNVKRGGCVMGMRTELEDCTIWRLGELPDGRITGHDRFWLARHGELYWEYKARCPRPFLGSVTNPISFAASNLETKTGAFEASKDDCTRSFRLRRDSDFDQSATNRGWRKDLNIRNRHLLRLSIIRDNIRTGVASCEGFEKRGSQSTSWISTSGWMDLGLGAKDKATVVFSQGFGWVEDESPPSHDFSYHPFATLIT</sequence>
<organism evidence="2 3">
    <name type="scientific">Ascobolus immersus RN42</name>
    <dbReference type="NCBI Taxonomy" id="1160509"/>
    <lineage>
        <taxon>Eukaryota</taxon>
        <taxon>Fungi</taxon>
        <taxon>Dikarya</taxon>
        <taxon>Ascomycota</taxon>
        <taxon>Pezizomycotina</taxon>
        <taxon>Pezizomycetes</taxon>
        <taxon>Pezizales</taxon>
        <taxon>Ascobolaceae</taxon>
        <taxon>Ascobolus</taxon>
    </lineage>
</organism>
<gene>
    <name evidence="2" type="ORF">BJ508DRAFT_378722</name>
</gene>
<feature type="region of interest" description="Disordered" evidence="1">
    <location>
        <begin position="127"/>
        <end position="168"/>
    </location>
</feature>
<feature type="compositionally biased region" description="Low complexity" evidence="1">
    <location>
        <begin position="1"/>
        <end position="21"/>
    </location>
</feature>
<accession>A0A3N4I0E1</accession>
<name>A0A3N4I0E1_ASCIM</name>